<dbReference type="EMBL" id="BAAAON010000010">
    <property type="protein sequence ID" value="GAA2178206.1"/>
    <property type="molecule type" value="Genomic_DNA"/>
</dbReference>
<evidence type="ECO:0000256" key="13">
    <source>
        <dbReference type="ARBA" id="ARBA00023204"/>
    </source>
</evidence>
<dbReference type="SUPFAM" id="SSF48150">
    <property type="entry name" value="DNA-glycosylase"/>
    <property type="match status" value="1"/>
</dbReference>
<evidence type="ECO:0000256" key="3">
    <source>
        <dbReference type="ARBA" id="ARBA00012000"/>
    </source>
</evidence>
<dbReference type="InterPro" id="IPR035451">
    <property type="entry name" value="Ada-like_dom_sf"/>
</dbReference>
<dbReference type="PROSITE" id="PS00041">
    <property type="entry name" value="HTH_ARAC_FAMILY_1"/>
    <property type="match status" value="1"/>
</dbReference>
<dbReference type="SUPFAM" id="SSF55945">
    <property type="entry name" value="TATA-box binding protein-like"/>
    <property type="match status" value="1"/>
</dbReference>
<name>A0ABP5MXI7_9MICC</name>
<feature type="domain" description="HTH araC/xylS-type" evidence="15">
    <location>
        <begin position="85"/>
        <end position="183"/>
    </location>
</feature>
<keyword evidence="13" id="KW-0234">DNA repair</keyword>
<keyword evidence="4" id="KW-0489">Methyltransferase</keyword>
<gene>
    <name evidence="16" type="ORF">GCM10009784_31800</name>
</gene>
<dbReference type="Gene3D" id="1.10.1670.10">
    <property type="entry name" value="Helix-hairpin-Helix base-excision DNA repair enzymes (C-terminal)"/>
    <property type="match status" value="1"/>
</dbReference>
<evidence type="ECO:0000256" key="4">
    <source>
        <dbReference type="ARBA" id="ARBA00022603"/>
    </source>
</evidence>
<evidence type="ECO:0000256" key="7">
    <source>
        <dbReference type="ARBA" id="ARBA00022763"/>
    </source>
</evidence>
<evidence type="ECO:0000313" key="17">
    <source>
        <dbReference type="Proteomes" id="UP001500974"/>
    </source>
</evidence>
<dbReference type="InterPro" id="IPR009057">
    <property type="entry name" value="Homeodomain-like_sf"/>
</dbReference>
<keyword evidence="10" id="KW-0238">DNA-binding</keyword>
<evidence type="ECO:0000256" key="14">
    <source>
        <dbReference type="SAM" id="MobiDB-lite"/>
    </source>
</evidence>
<dbReference type="RefSeq" id="WP_346028911.1">
    <property type="nucleotide sequence ID" value="NZ_BAAAON010000010.1"/>
</dbReference>
<evidence type="ECO:0000256" key="8">
    <source>
        <dbReference type="ARBA" id="ARBA00022833"/>
    </source>
</evidence>
<dbReference type="CDD" id="cd00056">
    <property type="entry name" value="ENDO3c"/>
    <property type="match status" value="1"/>
</dbReference>
<evidence type="ECO:0000259" key="15">
    <source>
        <dbReference type="PROSITE" id="PS01124"/>
    </source>
</evidence>
<comment type="cofactor">
    <cofactor evidence="2">
        <name>Zn(2+)</name>
        <dbReference type="ChEBI" id="CHEBI:29105"/>
    </cofactor>
</comment>
<sequence length="507" mass="54598">MDFWQQYRAIESRDTRFDGQFVTAVATTKIYCRPSCPARTPKPANVSFYPTSAAAHEAGYRACKRCLPEAVPGTPAWNLRSDVAARAMRLISDGEIDRVGVPGLALRLGYSTRQLGRILHHELGAGPLALARATRAQTARTLLTATDLALSDVAFASGFNSIRQFNETVQEIYDLSPSQLRHRSRTLSHASTAAGSPTSLSLTLPARMPYDDGIFSFLRARAVNGVEQGDPASYARLLRLPGGEGWFKAEPGPRGLDVSVTVEQLKDLPVLLSRIRRLFDLDADPAAIDDVLSADPVLETRVQQYPGIRLPGAVDPQEILIRAMVGQQITVAAATGILDTLSVLGEPSRLGRPGHSRLFPTAAALADGAGTLLKGPARRRSSLLAVSAALADGSLRIGVADTPGELAEKLLPLPGIGPWTVRYAAMRVLGATDIHLDNDAAVRTGFARLSGRTADPRETTAWCEQFSPWRSYATMHLWRLASEKPLAADQQSQTQAATDTPRKALAS</sequence>
<dbReference type="Gene3D" id="3.30.310.20">
    <property type="entry name" value="DNA-3-methyladenine glycosylase AlkA, N-terminal domain"/>
    <property type="match status" value="1"/>
</dbReference>
<dbReference type="InterPro" id="IPR018062">
    <property type="entry name" value="HTH_AraC-typ_CS"/>
</dbReference>
<dbReference type="InterPro" id="IPR004026">
    <property type="entry name" value="Ada_DNA_repair_Zn-bd"/>
</dbReference>
<feature type="region of interest" description="Disordered" evidence="14">
    <location>
        <begin position="486"/>
        <end position="507"/>
    </location>
</feature>
<organism evidence="16 17">
    <name type="scientific">Arthrobacter parietis</name>
    <dbReference type="NCBI Taxonomy" id="271434"/>
    <lineage>
        <taxon>Bacteria</taxon>
        <taxon>Bacillati</taxon>
        <taxon>Actinomycetota</taxon>
        <taxon>Actinomycetes</taxon>
        <taxon>Micrococcales</taxon>
        <taxon>Micrococcaceae</taxon>
        <taxon>Arthrobacter</taxon>
    </lineage>
</organism>
<dbReference type="SMART" id="SM00478">
    <property type="entry name" value="ENDO3c"/>
    <property type="match status" value="1"/>
</dbReference>
<dbReference type="SMART" id="SM00342">
    <property type="entry name" value="HTH_ARAC"/>
    <property type="match status" value="1"/>
</dbReference>
<dbReference type="PANTHER" id="PTHR43003">
    <property type="entry name" value="DNA-3-METHYLADENINE GLYCOSYLASE"/>
    <property type="match status" value="1"/>
</dbReference>
<keyword evidence="6" id="KW-0479">Metal-binding</keyword>
<feature type="compositionally biased region" description="Low complexity" evidence="14">
    <location>
        <begin position="487"/>
        <end position="499"/>
    </location>
</feature>
<dbReference type="Pfam" id="PF02805">
    <property type="entry name" value="Ada_Zn_binding"/>
    <property type="match status" value="1"/>
</dbReference>
<dbReference type="InterPro" id="IPR051912">
    <property type="entry name" value="Alkylbase_DNA_Glycosylase/TA"/>
</dbReference>
<evidence type="ECO:0000256" key="2">
    <source>
        <dbReference type="ARBA" id="ARBA00001947"/>
    </source>
</evidence>
<dbReference type="InterPro" id="IPR011257">
    <property type="entry name" value="DNA_glycosylase"/>
</dbReference>
<evidence type="ECO:0000256" key="10">
    <source>
        <dbReference type="ARBA" id="ARBA00023125"/>
    </source>
</evidence>
<keyword evidence="5" id="KW-0808">Transferase</keyword>
<dbReference type="InterPro" id="IPR010316">
    <property type="entry name" value="AlkA_N"/>
</dbReference>
<evidence type="ECO:0000256" key="1">
    <source>
        <dbReference type="ARBA" id="ARBA00000086"/>
    </source>
</evidence>
<dbReference type="Gene3D" id="1.10.340.30">
    <property type="entry name" value="Hypothetical protein, domain 2"/>
    <property type="match status" value="1"/>
</dbReference>
<evidence type="ECO:0000256" key="5">
    <source>
        <dbReference type="ARBA" id="ARBA00022679"/>
    </source>
</evidence>
<keyword evidence="11" id="KW-0010">Activator</keyword>
<dbReference type="InterPro" id="IPR037046">
    <property type="entry name" value="AlkA_N_sf"/>
</dbReference>
<dbReference type="SMART" id="SM01009">
    <property type="entry name" value="AlkA_N"/>
    <property type="match status" value="1"/>
</dbReference>
<dbReference type="InterPro" id="IPR018060">
    <property type="entry name" value="HTH_AraC"/>
</dbReference>
<dbReference type="Proteomes" id="UP001500974">
    <property type="component" value="Unassembled WGS sequence"/>
</dbReference>
<dbReference type="InterPro" id="IPR023170">
    <property type="entry name" value="HhH_base_excis_C"/>
</dbReference>
<keyword evidence="7" id="KW-0227">DNA damage</keyword>
<evidence type="ECO:0000313" key="16">
    <source>
        <dbReference type="EMBL" id="GAA2178206.1"/>
    </source>
</evidence>
<comment type="caution">
    <text evidence="16">The sequence shown here is derived from an EMBL/GenBank/DDBJ whole genome shotgun (WGS) entry which is preliminary data.</text>
</comment>
<dbReference type="Pfam" id="PF06029">
    <property type="entry name" value="AlkA_N"/>
    <property type="match status" value="1"/>
</dbReference>
<dbReference type="PANTHER" id="PTHR43003:SF13">
    <property type="entry name" value="DNA-3-METHYLADENINE GLYCOSYLASE 2"/>
    <property type="match status" value="1"/>
</dbReference>
<proteinExistence type="predicted"/>
<keyword evidence="12" id="KW-0804">Transcription</keyword>
<keyword evidence="9" id="KW-0805">Transcription regulation</keyword>
<comment type="catalytic activity">
    <reaction evidence="1">
        <text>Hydrolysis of alkylated DNA, releasing 3-methyladenine, 3-methylguanine, 7-methylguanine and 7-methyladenine.</text>
        <dbReference type="EC" id="3.2.2.21"/>
    </reaction>
</comment>
<dbReference type="Gene3D" id="3.40.10.10">
    <property type="entry name" value="DNA Methylphosphotriester Repair Domain"/>
    <property type="match status" value="1"/>
</dbReference>
<dbReference type="EC" id="3.2.2.21" evidence="3"/>
<accession>A0ABP5MXI7</accession>
<dbReference type="PROSITE" id="PS01124">
    <property type="entry name" value="HTH_ARAC_FAMILY_2"/>
    <property type="match status" value="1"/>
</dbReference>
<dbReference type="Gene3D" id="1.10.10.60">
    <property type="entry name" value="Homeodomain-like"/>
    <property type="match status" value="1"/>
</dbReference>
<protein>
    <recommendedName>
        <fullName evidence="3">DNA-3-methyladenine glycosylase II</fullName>
        <ecNumber evidence="3">3.2.2.21</ecNumber>
    </recommendedName>
</protein>
<dbReference type="SUPFAM" id="SSF46689">
    <property type="entry name" value="Homeodomain-like"/>
    <property type="match status" value="1"/>
</dbReference>
<evidence type="ECO:0000256" key="6">
    <source>
        <dbReference type="ARBA" id="ARBA00022723"/>
    </source>
</evidence>
<evidence type="ECO:0000256" key="12">
    <source>
        <dbReference type="ARBA" id="ARBA00023163"/>
    </source>
</evidence>
<reference evidence="17" key="1">
    <citation type="journal article" date="2019" name="Int. J. Syst. Evol. Microbiol.">
        <title>The Global Catalogue of Microorganisms (GCM) 10K type strain sequencing project: providing services to taxonomists for standard genome sequencing and annotation.</title>
        <authorList>
            <consortium name="The Broad Institute Genomics Platform"/>
            <consortium name="The Broad Institute Genome Sequencing Center for Infectious Disease"/>
            <person name="Wu L."/>
            <person name="Ma J."/>
        </authorList>
    </citation>
    <scope>NUCLEOTIDE SEQUENCE [LARGE SCALE GENOMIC DNA]</scope>
    <source>
        <strain evidence="17">JCM 14917</strain>
    </source>
</reference>
<keyword evidence="17" id="KW-1185">Reference proteome</keyword>
<dbReference type="Pfam" id="PF12833">
    <property type="entry name" value="HTH_18"/>
    <property type="match status" value="1"/>
</dbReference>
<evidence type="ECO:0000256" key="9">
    <source>
        <dbReference type="ARBA" id="ARBA00023015"/>
    </source>
</evidence>
<dbReference type="SUPFAM" id="SSF57884">
    <property type="entry name" value="Ada DNA repair protein, N-terminal domain (N-Ada 10)"/>
    <property type="match status" value="1"/>
</dbReference>
<keyword evidence="8" id="KW-0862">Zinc</keyword>
<evidence type="ECO:0000256" key="11">
    <source>
        <dbReference type="ARBA" id="ARBA00023159"/>
    </source>
</evidence>
<dbReference type="InterPro" id="IPR003265">
    <property type="entry name" value="HhH-GPD_domain"/>
</dbReference>